<dbReference type="InterPro" id="IPR000719">
    <property type="entry name" value="Prot_kinase_dom"/>
</dbReference>
<reference evidence="2" key="1">
    <citation type="journal article" date="2022" name="Int. J. Mol. Sci.">
        <title>Draft Genome of Tanacetum Coccineum: Genomic Comparison of Closely Related Tanacetum-Family Plants.</title>
        <authorList>
            <person name="Yamashiro T."/>
            <person name="Shiraishi A."/>
            <person name="Nakayama K."/>
            <person name="Satake H."/>
        </authorList>
    </citation>
    <scope>NUCLEOTIDE SEQUENCE</scope>
</reference>
<dbReference type="Pfam" id="PF00069">
    <property type="entry name" value="Pkinase"/>
    <property type="match status" value="1"/>
</dbReference>
<dbReference type="Gene3D" id="1.10.510.10">
    <property type="entry name" value="Transferase(Phosphotransferase) domain 1"/>
    <property type="match status" value="1"/>
</dbReference>
<keyword evidence="3" id="KW-1185">Reference proteome</keyword>
<proteinExistence type="predicted"/>
<dbReference type="PANTHER" id="PTHR11439">
    <property type="entry name" value="GAG-POL-RELATED RETROTRANSPOSON"/>
    <property type="match status" value="1"/>
</dbReference>
<feature type="domain" description="Protein kinase" evidence="1">
    <location>
        <begin position="98"/>
        <end position="409"/>
    </location>
</feature>
<comment type="caution">
    <text evidence="2">The sequence shown here is derived from an EMBL/GenBank/DDBJ whole genome shotgun (WGS) entry which is preliminary data.</text>
</comment>
<sequence>MDPNKKLTPDNGILLPDPSFYRALVGKLLYLTITRPDLSFAAQSLSQFLQQPRTTHMKALLKVIRYVKLSMGQGLIFPTKNNLHLTAYCDSDWASCTFTRRSVTGYGIFLGSSLISWQSKKQTVVSRSSTEAEYRALADTTCEVTWIQCLLKEFQVTVPTPVSMLCDNASSIALASNPVHHARSKHIEIDCHFVRDKVKAGQILPQYVSTKNQLADILTKGLSRPLHYTCLSKLGMCNPYTLPTCEGDDETVITPGSKHPDSVIKRDAKHSVQSIQILVTLSTCIKKPNGYPSPELLRVTRDTTSGLVHLHELGIIHRDLKPHIMLIRKDRSIITAKVSNMGYGSSGWQAPEQLQNERQTRAIDLFSYWPTRLSFLRDASDYVDFEDRVPDSSVLKALESIGTVVLGGK</sequence>
<evidence type="ECO:0000259" key="1">
    <source>
        <dbReference type="PROSITE" id="PS50011"/>
    </source>
</evidence>
<dbReference type="SUPFAM" id="SSF56112">
    <property type="entry name" value="Protein kinase-like (PK-like)"/>
    <property type="match status" value="1"/>
</dbReference>
<name>A0ABQ5EY39_9ASTR</name>
<organism evidence="2 3">
    <name type="scientific">Tanacetum coccineum</name>
    <dbReference type="NCBI Taxonomy" id="301880"/>
    <lineage>
        <taxon>Eukaryota</taxon>
        <taxon>Viridiplantae</taxon>
        <taxon>Streptophyta</taxon>
        <taxon>Embryophyta</taxon>
        <taxon>Tracheophyta</taxon>
        <taxon>Spermatophyta</taxon>
        <taxon>Magnoliopsida</taxon>
        <taxon>eudicotyledons</taxon>
        <taxon>Gunneridae</taxon>
        <taxon>Pentapetalae</taxon>
        <taxon>asterids</taxon>
        <taxon>campanulids</taxon>
        <taxon>Asterales</taxon>
        <taxon>Asteraceae</taxon>
        <taxon>Asteroideae</taxon>
        <taxon>Anthemideae</taxon>
        <taxon>Anthemidinae</taxon>
        <taxon>Tanacetum</taxon>
    </lineage>
</organism>
<gene>
    <name evidence="2" type="ORF">Tco_0990883</name>
</gene>
<dbReference type="PANTHER" id="PTHR11439:SF470">
    <property type="entry name" value="CYSTEINE-RICH RLK (RECEPTOR-LIKE PROTEIN KINASE) 8"/>
    <property type="match status" value="1"/>
</dbReference>
<dbReference type="EMBL" id="BQNB010016791">
    <property type="protein sequence ID" value="GJT55829.1"/>
    <property type="molecule type" value="Genomic_DNA"/>
</dbReference>
<reference evidence="2" key="2">
    <citation type="submission" date="2022-01" db="EMBL/GenBank/DDBJ databases">
        <authorList>
            <person name="Yamashiro T."/>
            <person name="Shiraishi A."/>
            <person name="Satake H."/>
            <person name="Nakayama K."/>
        </authorList>
    </citation>
    <scope>NUCLEOTIDE SEQUENCE</scope>
</reference>
<dbReference type="CDD" id="cd09272">
    <property type="entry name" value="RNase_HI_RT_Ty1"/>
    <property type="match status" value="1"/>
</dbReference>
<evidence type="ECO:0000313" key="3">
    <source>
        <dbReference type="Proteomes" id="UP001151760"/>
    </source>
</evidence>
<dbReference type="InterPro" id="IPR011009">
    <property type="entry name" value="Kinase-like_dom_sf"/>
</dbReference>
<dbReference type="Proteomes" id="UP001151760">
    <property type="component" value="Unassembled WGS sequence"/>
</dbReference>
<accession>A0ABQ5EY39</accession>
<dbReference type="PROSITE" id="PS50011">
    <property type="entry name" value="PROTEIN_KINASE_DOM"/>
    <property type="match status" value="1"/>
</dbReference>
<protein>
    <submittedName>
        <fullName evidence="2">Uncharacterized mitochondrial protein-like protein</fullName>
    </submittedName>
</protein>
<evidence type="ECO:0000313" key="2">
    <source>
        <dbReference type="EMBL" id="GJT55829.1"/>
    </source>
</evidence>
<dbReference type="InterPro" id="IPR043502">
    <property type="entry name" value="DNA/RNA_pol_sf"/>
</dbReference>
<dbReference type="SUPFAM" id="SSF56672">
    <property type="entry name" value="DNA/RNA polymerases"/>
    <property type="match status" value="1"/>
</dbReference>